<protein>
    <submittedName>
        <fullName evidence="1">Uncharacterized protein</fullName>
    </submittedName>
</protein>
<name>A0ABN9LRR6_9NEOB</name>
<dbReference type="Proteomes" id="UP001176940">
    <property type="component" value="Unassembled WGS sequence"/>
</dbReference>
<sequence>MILSSKTLSIGNVFKATFDLQDAGPNFLPMLKNFFIPYPTTRSPVNVVLNYLHFPWGEDYVPEHSQEIVVENDEMDNFETELNSFSPDIWT</sequence>
<dbReference type="EMBL" id="CAUEEQ010024595">
    <property type="protein sequence ID" value="CAJ0945949.1"/>
    <property type="molecule type" value="Genomic_DNA"/>
</dbReference>
<gene>
    <name evidence="1" type="ORF">RIMI_LOCUS11067949</name>
</gene>
<accession>A0ABN9LRR6</accession>
<evidence type="ECO:0000313" key="2">
    <source>
        <dbReference type="Proteomes" id="UP001176940"/>
    </source>
</evidence>
<comment type="caution">
    <text evidence="1">The sequence shown here is derived from an EMBL/GenBank/DDBJ whole genome shotgun (WGS) entry which is preliminary data.</text>
</comment>
<evidence type="ECO:0000313" key="1">
    <source>
        <dbReference type="EMBL" id="CAJ0945949.1"/>
    </source>
</evidence>
<organism evidence="1 2">
    <name type="scientific">Ranitomeya imitator</name>
    <name type="common">mimic poison frog</name>
    <dbReference type="NCBI Taxonomy" id="111125"/>
    <lineage>
        <taxon>Eukaryota</taxon>
        <taxon>Metazoa</taxon>
        <taxon>Chordata</taxon>
        <taxon>Craniata</taxon>
        <taxon>Vertebrata</taxon>
        <taxon>Euteleostomi</taxon>
        <taxon>Amphibia</taxon>
        <taxon>Batrachia</taxon>
        <taxon>Anura</taxon>
        <taxon>Neobatrachia</taxon>
        <taxon>Hyloidea</taxon>
        <taxon>Dendrobatidae</taxon>
        <taxon>Dendrobatinae</taxon>
        <taxon>Ranitomeya</taxon>
    </lineage>
</organism>
<reference evidence="1" key="1">
    <citation type="submission" date="2023-07" db="EMBL/GenBank/DDBJ databases">
        <authorList>
            <person name="Stuckert A."/>
        </authorList>
    </citation>
    <scope>NUCLEOTIDE SEQUENCE</scope>
</reference>
<keyword evidence="2" id="KW-1185">Reference proteome</keyword>
<proteinExistence type="predicted"/>